<dbReference type="GO" id="GO:0003682">
    <property type="term" value="F:chromatin binding"/>
    <property type="evidence" value="ECO:0007669"/>
    <property type="project" value="TreeGrafter"/>
</dbReference>
<feature type="compositionally biased region" description="Acidic residues" evidence="1">
    <location>
        <begin position="49"/>
        <end position="72"/>
    </location>
</feature>
<dbReference type="SUPFAM" id="SSF48371">
    <property type="entry name" value="ARM repeat"/>
    <property type="match status" value="1"/>
</dbReference>
<feature type="compositionally biased region" description="Acidic residues" evidence="1">
    <location>
        <begin position="1314"/>
        <end position="1358"/>
    </location>
</feature>
<dbReference type="PANTHER" id="PTHR11199:SF0">
    <property type="entry name" value="LD34181P-RELATED"/>
    <property type="match status" value="1"/>
</dbReference>
<dbReference type="Pfam" id="PF20168">
    <property type="entry name" value="PDS5"/>
    <property type="match status" value="1"/>
</dbReference>
<name>A0A8H3TX92_9TREE</name>
<feature type="region of interest" description="Disordered" evidence="1">
    <location>
        <begin position="538"/>
        <end position="557"/>
    </location>
</feature>
<dbReference type="OrthoDB" id="498590at2759"/>
<organism evidence="3 4">
    <name type="scientific">Naganishia liquefaciens</name>
    <dbReference type="NCBI Taxonomy" id="104408"/>
    <lineage>
        <taxon>Eukaryota</taxon>
        <taxon>Fungi</taxon>
        <taxon>Dikarya</taxon>
        <taxon>Basidiomycota</taxon>
        <taxon>Agaricomycotina</taxon>
        <taxon>Tremellomycetes</taxon>
        <taxon>Filobasidiales</taxon>
        <taxon>Filobasidiaceae</taxon>
        <taxon>Naganishia</taxon>
    </lineage>
</organism>
<feature type="compositionally biased region" description="Basic and acidic residues" evidence="1">
    <location>
        <begin position="1262"/>
        <end position="1276"/>
    </location>
</feature>
<dbReference type="PANTHER" id="PTHR11199">
    <property type="entry name" value="STROMAL ANTIGEN"/>
    <property type="match status" value="1"/>
</dbReference>
<feature type="region of interest" description="Disordered" evidence="1">
    <location>
        <begin position="998"/>
        <end position="1022"/>
    </location>
</feature>
<gene>
    <name evidence="3" type="ORF">NliqN6_5171</name>
</gene>
<dbReference type="GO" id="GO:0008278">
    <property type="term" value="C:cohesin complex"/>
    <property type="evidence" value="ECO:0007669"/>
    <property type="project" value="TreeGrafter"/>
</dbReference>
<evidence type="ECO:0000313" key="3">
    <source>
        <dbReference type="EMBL" id="GHJ88769.1"/>
    </source>
</evidence>
<feature type="region of interest" description="Disordered" evidence="1">
    <location>
        <begin position="1"/>
        <end position="124"/>
    </location>
</feature>
<feature type="compositionally biased region" description="Basic and acidic residues" evidence="1">
    <location>
        <begin position="538"/>
        <end position="555"/>
    </location>
</feature>
<dbReference type="GO" id="GO:0005634">
    <property type="term" value="C:nucleus"/>
    <property type="evidence" value="ECO:0007669"/>
    <property type="project" value="TreeGrafter"/>
</dbReference>
<evidence type="ECO:0000313" key="4">
    <source>
        <dbReference type="Proteomes" id="UP000620104"/>
    </source>
</evidence>
<reference evidence="3" key="1">
    <citation type="submission" date="2020-07" db="EMBL/GenBank/DDBJ databases">
        <title>Draft Genome Sequence of a Deep-Sea Yeast, Naganishia (Cryptococcus) liquefaciens strain N6.</title>
        <authorList>
            <person name="Han Y.W."/>
            <person name="Kajitani R."/>
            <person name="Morimoto H."/>
            <person name="Parhat M."/>
            <person name="Tsubouchi H."/>
            <person name="Bakenova O."/>
            <person name="Ogata M."/>
            <person name="Argunhan B."/>
            <person name="Aoki R."/>
            <person name="Kajiwara S."/>
            <person name="Itoh T."/>
            <person name="Iwasaki H."/>
        </authorList>
    </citation>
    <scope>NUCLEOTIDE SEQUENCE</scope>
    <source>
        <strain evidence="3">N6</strain>
    </source>
</reference>
<dbReference type="Pfam" id="PF24571">
    <property type="entry name" value="HEAT_SCC3-SA"/>
    <property type="match status" value="1"/>
</dbReference>
<dbReference type="GO" id="GO:0007062">
    <property type="term" value="P:sister chromatid cohesion"/>
    <property type="evidence" value="ECO:0007669"/>
    <property type="project" value="UniProtKB-ARBA"/>
</dbReference>
<dbReference type="InterPro" id="IPR016024">
    <property type="entry name" value="ARM-type_fold"/>
</dbReference>
<keyword evidence="4" id="KW-1185">Reference proteome</keyword>
<proteinExistence type="predicted"/>
<dbReference type="InterPro" id="IPR020839">
    <property type="entry name" value="SCD"/>
</dbReference>
<dbReference type="Pfam" id="PF21581">
    <property type="entry name" value="SCD"/>
    <property type="match status" value="1"/>
</dbReference>
<evidence type="ECO:0000259" key="2">
    <source>
        <dbReference type="PROSITE" id="PS51425"/>
    </source>
</evidence>
<dbReference type="InterPro" id="IPR039662">
    <property type="entry name" value="Cohesin_Scc3/SA"/>
</dbReference>
<feature type="compositionally biased region" description="Low complexity" evidence="1">
    <location>
        <begin position="100"/>
        <end position="123"/>
    </location>
</feature>
<dbReference type="InterPro" id="IPR011989">
    <property type="entry name" value="ARM-like"/>
</dbReference>
<feature type="region of interest" description="Disordered" evidence="1">
    <location>
        <begin position="1258"/>
        <end position="1442"/>
    </location>
</feature>
<dbReference type="InterPro" id="IPR056396">
    <property type="entry name" value="HEAT_SCC3-SA"/>
</dbReference>
<accession>A0A8H3TX92</accession>
<protein>
    <recommendedName>
        <fullName evidence="2">SCD domain-containing protein</fullName>
    </recommendedName>
</protein>
<dbReference type="EMBL" id="BLZA01000032">
    <property type="protein sequence ID" value="GHJ88769.1"/>
    <property type="molecule type" value="Genomic_DNA"/>
</dbReference>
<comment type="caution">
    <text evidence="3">The sequence shown here is derived from an EMBL/GenBank/DDBJ whole genome shotgun (WGS) entry which is preliminary data.</text>
</comment>
<dbReference type="InterPro" id="IPR013721">
    <property type="entry name" value="STAG"/>
</dbReference>
<dbReference type="Gene3D" id="1.25.10.10">
    <property type="entry name" value="Leucine-rich Repeat Variant"/>
    <property type="match status" value="1"/>
</dbReference>
<feature type="domain" description="SCD" evidence="2">
    <location>
        <begin position="387"/>
        <end position="472"/>
    </location>
</feature>
<dbReference type="GO" id="GO:0000785">
    <property type="term" value="C:chromatin"/>
    <property type="evidence" value="ECO:0007669"/>
    <property type="project" value="TreeGrafter"/>
</dbReference>
<dbReference type="Pfam" id="PF08514">
    <property type="entry name" value="STAG"/>
    <property type="match status" value="1"/>
</dbReference>
<dbReference type="PROSITE" id="PS51425">
    <property type="entry name" value="SCD"/>
    <property type="match status" value="1"/>
</dbReference>
<feature type="compositionally biased region" description="Polar residues" evidence="1">
    <location>
        <begin position="1423"/>
        <end position="1435"/>
    </location>
</feature>
<sequence>MSLLAHEMPVDAEGAGAGAGARRSSRKRRAPENFMMDTAGKGGKAVREEGDEEEDEEDEEEEEEDDDDDSDQDANPPPKKRKTASATATQRGAGGRQAKPKATVAATARAKPAATKATQADTTGQSIVKDDNGLFNALVQPDLALEQFVEDWVADYLSSRGEDEKIHVQELVVFLFRCCGVGCEIDMDEAVDLDRPDGMMDDIHEEMLQTGEASFSSHMFPTRVYPPPPPPPPPLTPQTPIYPLLSRTKLYKPFRKSLDTMIKSLVTHLARSPVLYTTVSSPPPKSGPTTPLITLLLKWLTPMSTSPHRAIRHTATLMALTLGEALCIEAQARAHQVAEAMRKRDAEARKRSKDKVVVRNFEASIRDLAGKKDVVGEYLRDIVLAFFVHRYRDRDPLIRADCLREMGLWMKHYPEKYVNTEHLQYMDSGLTDLDGHVRLEAIKALVPLYGPDTRITSMTTFTSRALPRIIDMAIRDIDIRIRIQAIRVLCQLDAAGVLQDEEEEQRYHIACLVFDKEPRIRKAVAGLIKSMWEEQCEEMKSKDESEPVKNKGKDDGAEDEERALRIGWKCLASLLIQLSNQLSASLQNDPTDMDDSTTESQTERARQVLSSVSGQAFSMETHASIAIDALWTEMSLVQDAEALLAFLAADQSVLEKEERPWALTDDEQTFLLKMLVSGGRKLVDADKHKRKEDDDTETEQVKLTRKLIDTVPKLISKHQADPVRVSNVLELAGLMHLPIYAEMRATDSYERLWGDLIRQYLRHTDHLVLQRLLQLLRSLIATADLKTVNDAKLQELKDGLVSNLQESIGDVDVGSSSLEEEQLHNIESAAFRLRMLFPQMDIRDIFDDDEAGAGLWSIMLAIADRGNLGYKEEVKLVEHAMKILVWYLSWTAVKITQEDVDNEATLAKVTKHRDETLRVLNEYAVGNHSNADEAVRREAVTDLLRFYVIFRPAAAKEGTSISPCQTVLSKTMDDALQYRCAGTIQAAIEKYSDNVIDKPPVRGSDASSVLSDSDNEPKRAKKVTPASIAYTAEFQTLIWSYISAMRAGVLESLHAGILLKEYGRLDKAFDAGLQVVIEILQDEGIYNGDGETVVKVIGKALEESFDYHLDADSNPEPTTTLGLAKLVTPAFFIHKSHFRIERKLAADNVVDFHEDGIAFCLKKYAALARSEKNVKDKTTKDRLKKREQACLSYFKVLAVLVPALTGRDALKVKTRLAELLHEQTEIEWRKAKGFDAIAAYEKRLVTVASGDSVVKAASKAQQAHDRANHDAAEPDALRPAVAPKTPERPRPVRRTRANPDVVTPVQDANNEAVGGEEADEEADEEAARDEQAQQEDDQVDDEREDQDDASNDQEEELQEPILHAPEASFEIESLPEDDIEQAPTQGSPGMQDPAGEQPIDPASPVASEGSALSDAASPRRLTRASSVLSFGNVQPTKRVRRR</sequence>
<evidence type="ECO:0000256" key="1">
    <source>
        <dbReference type="SAM" id="MobiDB-lite"/>
    </source>
</evidence>
<dbReference type="Proteomes" id="UP000620104">
    <property type="component" value="Unassembled WGS sequence"/>
</dbReference>